<evidence type="ECO:0000256" key="6">
    <source>
        <dbReference type="ARBA" id="ARBA00023014"/>
    </source>
</evidence>
<gene>
    <name evidence="8" type="ORF">ABSH63_04655</name>
</gene>
<dbReference type="PRINTS" id="PR00090">
    <property type="entry name" value="RNGDIOXGNASE"/>
</dbReference>
<keyword evidence="5" id="KW-0408">Iron</keyword>
<evidence type="ECO:0000256" key="1">
    <source>
        <dbReference type="ARBA" id="ARBA00001962"/>
    </source>
</evidence>
<comment type="cofactor">
    <cofactor evidence="1">
        <name>Fe cation</name>
        <dbReference type="ChEBI" id="CHEBI:24875"/>
    </cofactor>
</comment>
<feature type="domain" description="Rieske" evidence="7">
    <location>
        <begin position="71"/>
        <end position="177"/>
    </location>
</feature>
<evidence type="ECO:0000256" key="5">
    <source>
        <dbReference type="ARBA" id="ARBA00023004"/>
    </source>
</evidence>
<evidence type="ECO:0000256" key="3">
    <source>
        <dbReference type="ARBA" id="ARBA00022723"/>
    </source>
</evidence>
<evidence type="ECO:0000259" key="7">
    <source>
        <dbReference type="PROSITE" id="PS51296"/>
    </source>
</evidence>
<keyword evidence="9" id="KW-1185">Reference proteome</keyword>
<keyword evidence="4" id="KW-0560">Oxidoreductase</keyword>
<evidence type="ECO:0000256" key="2">
    <source>
        <dbReference type="ARBA" id="ARBA00022714"/>
    </source>
</evidence>
<evidence type="ECO:0000256" key="4">
    <source>
        <dbReference type="ARBA" id="ARBA00023002"/>
    </source>
</evidence>
<dbReference type="SUPFAM" id="SSF50022">
    <property type="entry name" value="ISP domain"/>
    <property type="match status" value="1"/>
</dbReference>
<keyword evidence="8" id="KW-0223">Dioxygenase</keyword>
<evidence type="ECO:0000313" key="8">
    <source>
        <dbReference type="EMBL" id="MES0873304.1"/>
    </source>
</evidence>
<name>A0ABV2A828_9GAMM</name>
<dbReference type="RefSeq" id="WP_352887865.1">
    <property type="nucleotide sequence ID" value="NZ_JBEPIJ010000004.1"/>
</dbReference>
<dbReference type="PANTHER" id="PTHR43756:SF5">
    <property type="entry name" value="CHOLINE MONOOXYGENASE, CHLOROPLASTIC"/>
    <property type="match status" value="1"/>
</dbReference>
<keyword evidence="3" id="KW-0479">Metal-binding</keyword>
<comment type="caution">
    <text evidence="8">The sequence shown here is derived from an EMBL/GenBank/DDBJ whole genome shotgun (WGS) entry which is preliminary data.</text>
</comment>
<dbReference type="EMBL" id="JBEPIJ010000004">
    <property type="protein sequence ID" value="MES0873304.1"/>
    <property type="molecule type" value="Genomic_DNA"/>
</dbReference>
<keyword evidence="6" id="KW-0411">Iron-sulfur</keyword>
<reference evidence="8 9" key="1">
    <citation type="submission" date="2024-06" db="EMBL/GenBank/DDBJ databases">
        <authorList>
            <person name="Li Z."/>
            <person name="Jiang Y."/>
        </authorList>
    </citation>
    <scope>NUCLEOTIDE SEQUENCE [LARGE SCALE GENOMIC DNA]</scope>
    <source>
        <strain evidence="8 9">HSW-8</strain>
    </source>
</reference>
<dbReference type="InterPro" id="IPR001663">
    <property type="entry name" value="Rng_hydr_dOase-A"/>
</dbReference>
<dbReference type="SUPFAM" id="SSF55961">
    <property type="entry name" value="Bet v1-like"/>
    <property type="match status" value="1"/>
</dbReference>
<protein>
    <submittedName>
        <fullName evidence="8">Aromatic ring-hydroxylating dioxygenase subunit alpha</fullName>
    </submittedName>
</protein>
<dbReference type="CDD" id="cd08882">
    <property type="entry name" value="RHO_alpha_C_MupW-like"/>
    <property type="match status" value="1"/>
</dbReference>
<organism evidence="8 9">
    <name type="scientific">Sinimarinibacterium thermocellulolyticum</name>
    <dbReference type="NCBI Taxonomy" id="3170016"/>
    <lineage>
        <taxon>Bacteria</taxon>
        <taxon>Pseudomonadati</taxon>
        <taxon>Pseudomonadota</taxon>
        <taxon>Gammaproteobacteria</taxon>
        <taxon>Nevskiales</taxon>
        <taxon>Nevskiaceae</taxon>
        <taxon>Sinimarinibacterium</taxon>
    </lineage>
</organism>
<sequence>MAADDYPLIKGVASKASPLVEDLLKEDPRSTPALDAKGNHFPAEKRIDLSRYLSPAFAELEKEKLWKRVWQYACREEDIPNVGDRTAYSVGPLSYMIVRVDERTIKAYANSCLHRGTRLCDGTSSGERIRCPFHGWEWNLDGTLHHIPSRWDFPFVKDNEYHLKEVKVGTWGGFIFINPDPAAGPLEDALGVLPEHFRSWGPENHFTYARARKRIRANWKVTMEAFLESYHTIETHQQILSTLADASTQYEAWESATSHVSRLYSPMAVPSPHLGDEASREAAALELAESFMMPGMEEIRFKVDPSSPLSARAQLAQWRRNLLQMFTGADYSAWPDALLLDAIQYWMFPNFCPWYGEGGPIVYQFLPDPGNPQQSIMDVRILAPKPGNGIKCPPPSPPVHLDFDESFTDKVPLFGSLSMVFDQDMANIPRVQAGLAAAHESGTDIVFGRYQEMRIRYLHEILDRQLSL</sequence>
<dbReference type="Proteomes" id="UP001465331">
    <property type="component" value="Unassembled WGS sequence"/>
</dbReference>
<proteinExistence type="predicted"/>
<dbReference type="InterPro" id="IPR017941">
    <property type="entry name" value="Rieske_2Fe-2S"/>
</dbReference>
<accession>A0ABV2A828</accession>
<evidence type="ECO:0000313" key="9">
    <source>
        <dbReference type="Proteomes" id="UP001465331"/>
    </source>
</evidence>
<dbReference type="PANTHER" id="PTHR43756">
    <property type="entry name" value="CHOLINE MONOOXYGENASE, CHLOROPLASTIC"/>
    <property type="match status" value="1"/>
</dbReference>
<dbReference type="Pfam" id="PF00355">
    <property type="entry name" value="Rieske"/>
    <property type="match status" value="1"/>
</dbReference>
<dbReference type="Gene3D" id="3.90.380.10">
    <property type="entry name" value="Naphthalene 1,2-dioxygenase Alpha Subunit, Chain A, domain 1"/>
    <property type="match status" value="1"/>
</dbReference>
<dbReference type="InterPro" id="IPR015879">
    <property type="entry name" value="Ring_hydroxy_dOase_asu_C_dom"/>
</dbReference>
<dbReference type="InterPro" id="IPR036922">
    <property type="entry name" value="Rieske_2Fe-2S_sf"/>
</dbReference>
<dbReference type="GO" id="GO:0051213">
    <property type="term" value="F:dioxygenase activity"/>
    <property type="evidence" value="ECO:0007669"/>
    <property type="project" value="UniProtKB-KW"/>
</dbReference>
<dbReference type="CDD" id="cd03469">
    <property type="entry name" value="Rieske_RO_Alpha_N"/>
    <property type="match status" value="1"/>
</dbReference>
<dbReference type="Gene3D" id="2.102.10.10">
    <property type="entry name" value="Rieske [2Fe-2S] iron-sulphur domain"/>
    <property type="match status" value="1"/>
</dbReference>
<keyword evidence="2" id="KW-0001">2Fe-2S</keyword>
<dbReference type="Pfam" id="PF00848">
    <property type="entry name" value="Ring_hydroxyl_A"/>
    <property type="match status" value="1"/>
</dbReference>
<dbReference type="PROSITE" id="PS51296">
    <property type="entry name" value="RIESKE"/>
    <property type="match status" value="1"/>
</dbReference>